<dbReference type="STRING" id="1454003.AW10_01091"/>
<dbReference type="InterPro" id="IPR038770">
    <property type="entry name" value="Na+/solute_symporter_sf"/>
</dbReference>
<dbReference type="Gene3D" id="1.20.1530.20">
    <property type="match status" value="1"/>
</dbReference>
<evidence type="ECO:0000256" key="9">
    <source>
        <dbReference type="ARBA" id="ARBA00023136"/>
    </source>
</evidence>
<feature type="transmembrane region" description="Helical" evidence="10">
    <location>
        <begin position="150"/>
        <end position="172"/>
    </location>
</feature>
<dbReference type="SUPFAM" id="SSF51735">
    <property type="entry name" value="NAD(P)-binding Rossmann-fold domains"/>
    <property type="match status" value="1"/>
</dbReference>
<feature type="transmembrane region" description="Helical" evidence="10">
    <location>
        <begin position="58"/>
        <end position="77"/>
    </location>
</feature>
<evidence type="ECO:0000313" key="12">
    <source>
        <dbReference type="EMBL" id="EXI81554.1"/>
    </source>
</evidence>
<dbReference type="GO" id="GO:0005886">
    <property type="term" value="C:plasma membrane"/>
    <property type="evidence" value="ECO:0007669"/>
    <property type="project" value="TreeGrafter"/>
</dbReference>
<feature type="transmembrane region" description="Helical" evidence="10">
    <location>
        <begin position="31"/>
        <end position="52"/>
    </location>
</feature>
<feature type="transmembrane region" description="Helical" evidence="10">
    <location>
        <begin position="114"/>
        <end position="138"/>
    </location>
</feature>
<feature type="transmembrane region" description="Helical" evidence="10">
    <location>
        <begin position="218"/>
        <end position="237"/>
    </location>
</feature>
<dbReference type="Proteomes" id="UP000021816">
    <property type="component" value="Unassembled WGS sequence"/>
</dbReference>
<dbReference type="InterPro" id="IPR006153">
    <property type="entry name" value="Cation/H_exchanger_TM"/>
</dbReference>
<evidence type="ECO:0000256" key="8">
    <source>
        <dbReference type="ARBA" id="ARBA00023065"/>
    </source>
</evidence>
<name>A0A011QRR5_9PROT</name>
<keyword evidence="2" id="KW-0813">Transport</keyword>
<feature type="transmembrane region" description="Helical" evidence="10">
    <location>
        <begin position="184"/>
        <end position="206"/>
    </location>
</feature>
<dbReference type="PANTHER" id="PTHR46157:SF4">
    <property type="entry name" value="K(+) EFFLUX ANTIPORTER 3, CHLOROPLASTIC"/>
    <property type="match status" value="1"/>
</dbReference>
<dbReference type="PANTHER" id="PTHR46157">
    <property type="entry name" value="K(+) EFFLUX ANTIPORTER 3, CHLOROPLASTIC"/>
    <property type="match status" value="1"/>
</dbReference>
<keyword evidence="8" id="KW-0406">Ion transport</keyword>
<dbReference type="GO" id="GO:0006813">
    <property type="term" value="P:potassium ion transport"/>
    <property type="evidence" value="ECO:0007669"/>
    <property type="project" value="UniProtKB-KW"/>
</dbReference>
<keyword evidence="3" id="KW-0050">Antiport</keyword>
<evidence type="ECO:0000313" key="13">
    <source>
        <dbReference type="Proteomes" id="UP000021816"/>
    </source>
</evidence>
<evidence type="ECO:0000256" key="4">
    <source>
        <dbReference type="ARBA" id="ARBA00022538"/>
    </source>
</evidence>
<sequence>MDPKSFVDSAVLLLVVAAIAVTVFRHFGLGSVLGLLVTGVVVGPHTMGPFVTANVEDVRQFTELGVVLLLFLIGLEMKPRHLWDLRRTLFGLGSLQIVLSALLITGYFRLFEHSWGTALLIGCSFALSSTAFVVQMLRDQGEIATHHGQTAFAVLLMQDLAVVPLLALVPLLADSGTLPEDTRLWEQIGVAVALVALVVLGGRYLVPRILDHLARKNNREAFLLAAMGAVFIAAWAMHHAGMSMALGAFLMGMMLSTSRYSLQIEAGMEPHKGLLMSLFFVAVGMSLDVRVLLEHPGQFGLNVLAIIAIKVAVLYLLCLCFGTGRSIALKVSFLLSQGGEFGFVLFGAAKALGIIDDFVFVMGAAVISLTMLLTPMLVKLSNWLARRVAAAPAEVHQSFRYSGRGNESAVRVVIGGYGRVGHTVGTILASTGIPYVAFDSDAVLVAKWNAEGHPVFYGDLGDPQLLTAASLQEIDLVVLTIDKRHTAVRAASLIRSQLPQVSIVARARDLASCEALLRAGVSKAYPETLEASLRLAAETLESLGISNAETDMLLREVRSADYALVRSGPEGRAAPPREGRS</sequence>
<keyword evidence="7 10" id="KW-1133">Transmembrane helix</keyword>
<comment type="caution">
    <text evidence="12">The sequence shown here is derived from an EMBL/GenBank/DDBJ whole genome shotgun (WGS) entry which is preliminary data.</text>
</comment>
<comment type="subcellular location">
    <subcellularLocation>
        <location evidence="1">Endomembrane system</location>
        <topology evidence="1">Multi-pass membrane protein</topology>
    </subcellularLocation>
</comment>
<dbReference type="PROSITE" id="PS51201">
    <property type="entry name" value="RCK_N"/>
    <property type="match status" value="1"/>
</dbReference>
<organism evidence="12 13">
    <name type="scientific">Candidatus Accumulibacter appositus</name>
    <dbReference type="NCBI Taxonomy" id="1454003"/>
    <lineage>
        <taxon>Bacteria</taxon>
        <taxon>Pseudomonadati</taxon>
        <taxon>Pseudomonadota</taxon>
        <taxon>Betaproteobacteria</taxon>
        <taxon>Candidatus Accumulibacter</taxon>
    </lineage>
</organism>
<evidence type="ECO:0000256" key="7">
    <source>
        <dbReference type="ARBA" id="ARBA00022989"/>
    </source>
</evidence>
<gene>
    <name evidence="12" type="primary">kefB</name>
    <name evidence="12" type="ORF">AW10_01091</name>
</gene>
<dbReference type="Gene3D" id="3.40.50.720">
    <property type="entry name" value="NAD(P)-binding Rossmann-like Domain"/>
    <property type="match status" value="1"/>
</dbReference>
<feature type="transmembrane region" description="Helical" evidence="10">
    <location>
        <begin position="89"/>
        <end position="108"/>
    </location>
</feature>
<evidence type="ECO:0000259" key="11">
    <source>
        <dbReference type="PROSITE" id="PS51201"/>
    </source>
</evidence>
<dbReference type="AlphaFoldDB" id="A0A011QRR5"/>
<evidence type="ECO:0000256" key="1">
    <source>
        <dbReference type="ARBA" id="ARBA00004127"/>
    </source>
</evidence>
<feature type="transmembrane region" description="Helical" evidence="10">
    <location>
        <begin position="333"/>
        <end position="352"/>
    </location>
</feature>
<keyword evidence="5 10" id="KW-0812">Transmembrane</keyword>
<accession>A0A011QRR5</accession>
<keyword evidence="9 10" id="KW-0472">Membrane</keyword>
<dbReference type="InterPro" id="IPR003148">
    <property type="entry name" value="RCK_N"/>
</dbReference>
<dbReference type="GO" id="GO:1902600">
    <property type="term" value="P:proton transmembrane transport"/>
    <property type="evidence" value="ECO:0007669"/>
    <property type="project" value="InterPro"/>
</dbReference>
<dbReference type="EMBL" id="JEMX01000021">
    <property type="protein sequence ID" value="EXI81554.1"/>
    <property type="molecule type" value="Genomic_DNA"/>
</dbReference>
<feature type="transmembrane region" description="Helical" evidence="10">
    <location>
        <begin position="6"/>
        <end position="24"/>
    </location>
</feature>
<evidence type="ECO:0000256" key="3">
    <source>
        <dbReference type="ARBA" id="ARBA00022449"/>
    </source>
</evidence>
<feature type="domain" description="RCK N-terminal" evidence="11">
    <location>
        <begin position="409"/>
        <end position="530"/>
    </location>
</feature>
<feature type="transmembrane region" description="Helical" evidence="10">
    <location>
        <begin position="358"/>
        <end position="378"/>
    </location>
</feature>
<evidence type="ECO:0000256" key="2">
    <source>
        <dbReference type="ARBA" id="ARBA00022448"/>
    </source>
</evidence>
<feature type="transmembrane region" description="Helical" evidence="10">
    <location>
        <begin position="299"/>
        <end position="321"/>
    </location>
</feature>
<dbReference type="PATRIC" id="fig|1454003.3.peg.1130"/>
<evidence type="ECO:0000256" key="5">
    <source>
        <dbReference type="ARBA" id="ARBA00022692"/>
    </source>
</evidence>
<keyword evidence="6" id="KW-0630">Potassium</keyword>
<dbReference type="InterPro" id="IPR036291">
    <property type="entry name" value="NAD(P)-bd_dom_sf"/>
</dbReference>
<keyword evidence="4" id="KW-0633">Potassium transport</keyword>
<dbReference type="FunFam" id="3.40.50.720:FF:000036">
    <property type="entry name" value="Glutathione-regulated potassium-efflux system protein KefB"/>
    <property type="match status" value="1"/>
</dbReference>
<protein>
    <submittedName>
        <fullName evidence="12">NEM-activable K(+)/H(+) antiporter</fullName>
    </submittedName>
</protein>
<dbReference type="GO" id="GO:0015297">
    <property type="term" value="F:antiporter activity"/>
    <property type="evidence" value="ECO:0007669"/>
    <property type="project" value="UniProtKB-KW"/>
</dbReference>
<dbReference type="GO" id="GO:0012505">
    <property type="term" value="C:endomembrane system"/>
    <property type="evidence" value="ECO:0007669"/>
    <property type="project" value="UniProtKB-SubCell"/>
</dbReference>
<evidence type="ECO:0000256" key="6">
    <source>
        <dbReference type="ARBA" id="ARBA00022958"/>
    </source>
</evidence>
<reference evidence="12 13" key="1">
    <citation type="submission" date="2014-02" db="EMBL/GenBank/DDBJ databases">
        <title>Expanding our view of genomic diversity in Candidatus Accumulibacter clades.</title>
        <authorList>
            <person name="Skennerton C.T."/>
            <person name="Barr J.J."/>
            <person name="Slater F.R."/>
            <person name="Bond P.L."/>
            <person name="Tyson G.W."/>
        </authorList>
    </citation>
    <scope>NUCLEOTIDE SEQUENCE [LARGE SCALE GENOMIC DNA]</scope>
    <source>
        <strain evidence="13">BA-92</strain>
    </source>
</reference>
<dbReference type="Pfam" id="PF00999">
    <property type="entry name" value="Na_H_Exchanger"/>
    <property type="match status" value="1"/>
</dbReference>
<feature type="transmembrane region" description="Helical" evidence="10">
    <location>
        <begin position="274"/>
        <end position="293"/>
    </location>
</feature>
<evidence type="ECO:0000256" key="10">
    <source>
        <dbReference type="SAM" id="Phobius"/>
    </source>
</evidence>
<feature type="transmembrane region" description="Helical" evidence="10">
    <location>
        <begin position="243"/>
        <end position="262"/>
    </location>
</feature>
<proteinExistence type="predicted"/>
<dbReference type="Pfam" id="PF02254">
    <property type="entry name" value="TrkA_N"/>
    <property type="match status" value="1"/>
</dbReference>